<reference evidence="2" key="1">
    <citation type="submission" date="2018-05" db="EMBL/GenBank/DDBJ databases">
        <title>Draft genome of Mucuna pruriens seed.</title>
        <authorList>
            <person name="Nnadi N.E."/>
            <person name="Vos R."/>
            <person name="Hasami M.H."/>
            <person name="Devisetty U.K."/>
            <person name="Aguiy J.C."/>
        </authorList>
    </citation>
    <scope>NUCLEOTIDE SEQUENCE [LARGE SCALE GENOMIC DNA]</scope>
    <source>
        <strain evidence="2">JCA_2017</strain>
    </source>
</reference>
<proteinExistence type="predicted"/>
<accession>A0A371E2C3</accession>
<dbReference type="EMBL" id="QJKJ01017077">
    <property type="protein sequence ID" value="RDX60158.1"/>
    <property type="molecule type" value="Genomic_DNA"/>
</dbReference>
<feature type="non-terminal residue" evidence="2">
    <location>
        <position position="1"/>
    </location>
</feature>
<evidence type="ECO:0000313" key="3">
    <source>
        <dbReference type="Proteomes" id="UP000257109"/>
    </source>
</evidence>
<dbReference type="AlphaFoldDB" id="A0A371E2C3"/>
<sequence>MMMVALGKDNSYPLQQPTGEQSLPVNCGSKKASDEIPTEFLSTPQASTHWSVSMYAAILSTTTSDVRHWYSTPPSAALSVSNKHLFPDEATEKAHTSFGRSSHTISAANS</sequence>
<organism evidence="2 3">
    <name type="scientific">Mucuna pruriens</name>
    <name type="common">Velvet bean</name>
    <name type="synonym">Dolichos pruriens</name>
    <dbReference type="NCBI Taxonomy" id="157652"/>
    <lineage>
        <taxon>Eukaryota</taxon>
        <taxon>Viridiplantae</taxon>
        <taxon>Streptophyta</taxon>
        <taxon>Embryophyta</taxon>
        <taxon>Tracheophyta</taxon>
        <taxon>Spermatophyta</taxon>
        <taxon>Magnoliopsida</taxon>
        <taxon>eudicotyledons</taxon>
        <taxon>Gunneridae</taxon>
        <taxon>Pentapetalae</taxon>
        <taxon>rosids</taxon>
        <taxon>fabids</taxon>
        <taxon>Fabales</taxon>
        <taxon>Fabaceae</taxon>
        <taxon>Papilionoideae</taxon>
        <taxon>50 kb inversion clade</taxon>
        <taxon>NPAAA clade</taxon>
        <taxon>indigoferoid/millettioid clade</taxon>
        <taxon>Phaseoleae</taxon>
        <taxon>Mucuna</taxon>
    </lineage>
</organism>
<evidence type="ECO:0000256" key="1">
    <source>
        <dbReference type="SAM" id="MobiDB-lite"/>
    </source>
</evidence>
<gene>
    <name evidence="2" type="ORF">CR513_61725</name>
</gene>
<feature type="region of interest" description="Disordered" evidence="1">
    <location>
        <begin position="1"/>
        <end position="30"/>
    </location>
</feature>
<evidence type="ECO:0000313" key="2">
    <source>
        <dbReference type="EMBL" id="RDX60158.1"/>
    </source>
</evidence>
<protein>
    <submittedName>
        <fullName evidence="2">Uncharacterized protein</fullName>
    </submittedName>
</protein>
<feature type="compositionally biased region" description="Polar residues" evidence="1">
    <location>
        <begin position="12"/>
        <end position="24"/>
    </location>
</feature>
<name>A0A371E2C3_MUCPR</name>
<keyword evidence="3" id="KW-1185">Reference proteome</keyword>
<dbReference type="Proteomes" id="UP000257109">
    <property type="component" value="Unassembled WGS sequence"/>
</dbReference>
<comment type="caution">
    <text evidence="2">The sequence shown here is derived from an EMBL/GenBank/DDBJ whole genome shotgun (WGS) entry which is preliminary data.</text>
</comment>